<accession>A0A9P9FSA0</accession>
<sequence length="50" mass="5935">MNLNMEIKYHDLKRFQFLGYGYSAVDLSTDPDADRSPYLNEDALDPRFYQ</sequence>
<gene>
    <name evidence="2" type="ORF">EDB81DRAFT_875001</name>
</gene>
<comment type="caution">
    <text evidence="2">The sequence shown here is derived from an EMBL/GenBank/DDBJ whole genome shotgun (WGS) entry which is preliminary data.</text>
</comment>
<organism evidence="2 3">
    <name type="scientific">Dactylonectria macrodidyma</name>
    <dbReference type="NCBI Taxonomy" id="307937"/>
    <lineage>
        <taxon>Eukaryota</taxon>
        <taxon>Fungi</taxon>
        <taxon>Dikarya</taxon>
        <taxon>Ascomycota</taxon>
        <taxon>Pezizomycotina</taxon>
        <taxon>Sordariomycetes</taxon>
        <taxon>Hypocreomycetidae</taxon>
        <taxon>Hypocreales</taxon>
        <taxon>Nectriaceae</taxon>
        <taxon>Dactylonectria</taxon>
    </lineage>
</organism>
<protein>
    <submittedName>
        <fullName evidence="2">Uncharacterized protein</fullName>
    </submittedName>
</protein>
<proteinExistence type="predicted"/>
<keyword evidence="3" id="KW-1185">Reference proteome</keyword>
<dbReference type="AlphaFoldDB" id="A0A9P9FSA0"/>
<feature type="region of interest" description="Disordered" evidence="1">
    <location>
        <begin position="30"/>
        <end position="50"/>
    </location>
</feature>
<name>A0A9P9FSA0_9HYPO</name>
<evidence type="ECO:0000256" key="1">
    <source>
        <dbReference type="SAM" id="MobiDB-lite"/>
    </source>
</evidence>
<reference evidence="2" key="1">
    <citation type="journal article" date="2021" name="Nat. Commun.">
        <title>Genetic determinants of endophytism in the Arabidopsis root mycobiome.</title>
        <authorList>
            <person name="Mesny F."/>
            <person name="Miyauchi S."/>
            <person name="Thiergart T."/>
            <person name="Pickel B."/>
            <person name="Atanasova L."/>
            <person name="Karlsson M."/>
            <person name="Huettel B."/>
            <person name="Barry K.W."/>
            <person name="Haridas S."/>
            <person name="Chen C."/>
            <person name="Bauer D."/>
            <person name="Andreopoulos W."/>
            <person name="Pangilinan J."/>
            <person name="LaButti K."/>
            <person name="Riley R."/>
            <person name="Lipzen A."/>
            <person name="Clum A."/>
            <person name="Drula E."/>
            <person name="Henrissat B."/>
            <person name="Kohler A."/>
            <person name="Grigoriev I.V."/>
            <person name="Martin F.M."/>
            <person name="Hacquard S."/>
        </authorList>
    </citation>
    <scope>NUCLEOTIDE SEQUENCE</scope>
    <source>
        <strain evidence="2">MPI-CAGE-AT-0147</strain>
    </source>
</reference>
<dbReference type="EMBL" id="JAGMUV010000001">
    <property type="protein sequence ID" value="KAH7176178.1"/>
    <property type="molecule type" value="Genomic_DNA"/>
</dbReference>
<evidence type="ECO:0000313" key="2">
    <source>
        <dbReference type="EMBL" id="KAH7176178.1"/>
    </source>
</evidence>
<evidence type="ECO:0000313" key="3">
    <source>
        <dbReference type="Proteomes" id="UP000738349"/>
    </source>
</evidence>
<dbReference type="Proteomes" id="UP000738349">
    <property type="component" value="Unassembled WGS sequence"/>
</dbReference>